<dbReference type="Proteomes" id="UP000643701">
    <property type="component" value="Unassembled WGS sequence"/>
</dbReference>
<evidence type="ECO:0000256" key="5">
    <source>
        <dbReference type="ARBA" id="ARBA00022729"/>
    </source>
</evidence>
<gene>
    <name evidence="15" type="ORF">G7034_01980</name>
</gene>
<feature type="domain" description="TonB-dependent receptor plug" evidence="14">
    <location>
        <begin position="55"/>
        <end position="146"/>
    </location>
</feature>
<evidence type="ECO:0000256" key="6">
    <source>
        <dbReference type="ARBA" id="ARBA00023077"/>
    </source>
</evidence>
<evidence type="ECO:0000256" key="10">
    <source>
        <dbReference type="PROSITE-ProRule" id="PRU01360"/>
    </source>
</evidence>
<evidence type="ECO:0000256" key="4">
    <source>
        <dbReference type="ARBA" id="ARBA00022692"/>
    </source>
</evidence>
<dbReference type="EMBL" id="JAANAS010000013">
    <property type="protein sequence ID" value="NGZ89018.1"/>
    <property type="molecule type" value="Genomic_DNA"/>
</dbReference>
<keyword evidence="2 10" id="KW-0813">Transport</keyword>
<feature type="domain" description="TonB-dependent receptor-like beta-barrel" evidence="13">
    <location>
        <begin position="173"/>
        <end position="587"/>
    </location>
</feature>
<proteinExistence type="inferred from homology"/>
<dbReference type="Pfam" id="PF00593">
    <property type="entry name" value="TonB_dep_Rec_b-barrel"/>
    <property type="match status" value="1"/>
</dbReference>
<keyword evidence="5 12" id="KW-0732">Signal</keyword>
<protein>
    <submittedName>
        <fullName evidence="15">TonB-dependent receptor</fullName>
    </submittedName>
</protein>
<keyword evidence="9 10" id="KW-0998">Cell outer membrane</keyword>
<dbReference type="InterPro" id="IPR037066">
    <property type="entry name" value="Plug_dom_sf"/>
</dbReference>
<evidence type="ECO:0000256" key="12">
    <source>
        <dbReference type="SAM" id="SignalP"/>
    </source>
</evidence>
<dbReference type="PANTHER" id="PTHR30069:SF29">
    <property type="entry name" value="HEMOGLOBIN AND HEMOGLOBIN-HAPTOGLOBIN-BINDING PROTEIN 1-RELATED"/>
    <property type="match status" value="1"/>
</dbReference>
<dbReference type="GO" id="GO:0044718">
    <property type="term" value="P:siderophore transmembrane transport"/>
    <property type="evidence" value="ECO:0007669"/>
    <property type="project" value="TreeGrafter"/>
</dbReference>
<feature type="chain" id="PRO_5037765490" evidence="12">
    <location>
        <begin position="21"/>
        <end position="613"/>
    </location>
</feature>
<dbReference type="Gene3D" id="2.40.170.20">
    <property type="entry name" value="TonB-dependent receptor, beta-barrel domain"/>
    <property type="match status" value="1"/>
</dbReference>
<dbReference type="PROSITE" id="PS52016">
    <property type="entry name" value="TONB_DEPENDENT_REC_3"/>
    <property type="match status" value="1"/>
</dbReference>
<keyword evidence="7 10" id="KW-0472">Membrane</keyword>
<evidence type="ECO:0000256" key="8">
    <source>
        <dbReference type="ARBA" id="ARBA00023170"/>
    </source>
</evidence>
<dbReference type="InterPro" id="IPR039426">
    <property type="entry name" value="TonB-dep_rcpt-like"/>
</dbReference>
<evidence type="ECO:0000256" key="2">
    <source>
        <dbReference type="ARBA" id="ARBA00022448"/>
    </source>
</evidence>
<keyword evidence="3 10" id="KW-1134">Transmembrane beta strand</keyword>
<evidence type="ECO:0000256" key="7">
    <source>
        <dbReference type="ARBA" id="ARBA00023136"/>
    </source>
</evidence>
<evidence type="ECO:0000259" key="14">
    <source>
        <dbReference type="Pfam" id="PF07715"/>
    </source>
</evidence>
<reference evidence="15" key="1">
    <citation type="submission" date="2020-03" db="EMBL/GenBank/DDBJ databases">
        <title>Psychroflexus Maritimus sp. nov., isolate from marine sediment.</title>
        <authorList>
            <person name="Zhong Y.-L."/>
        </authorList>
    </citation>
    <scope>NUCLEOTIDE SEQUENCE</scope>
    <source>
        <strain evidence="15">C1</strain>
    </source>
</reference>
<feature type="signal peptide" evidence="12">
    <location>
        <begin position="1"/>
        <end position="20"/>
    </location>
</feature>
<evidence type="ECO:0000256" key="1">
    <source>
        <dbReference type="ARBA" id="ARBA00004571"/>
    </source>
</evidence>
<dbReference type="RefSeq" id="WP_166399287.1">
    <property type="nucleotide sequence ID" value="NZ_JAANAS010000013.1"/>
</dbReference>
<accession>A0A967ACD3</accession>
<sequence length="613" mass="71258">MYKKLIILLWWITIHTTCFAQKADLDATQNLEEVVITNPQLKDFSTGQYVLKLNDSLRQKNPIRLSELIQLNTPFFIRENGYGMVASPSFRGTTAQQTAVVWNGININSQFNGQGDFNTLLGGNFNRLSIRPGGGSVVYGTGAIGGSVHLDTELQFNQGLSNEVQLLYGEFNTIDSRYRGQFSTKKWSFRWGTNYNYSDNDFPTSGNLNRNTNGRFKHFNINLDAAHQLNKHNLLKYYLWIFDSQRDLPIRRISENRPAYENLDFRNLIEWENKGKNYSSLLRLAYLSEDFSFQENKNRQRKTSNLAETLHLRHDFSYRWKNFKFNSLINYENAKASGDNLNKDQRIVLATSLIAKYEMNKQLTFQASARKEWSNLKDSPLLYSAGINWKATSFYQLKFNASKNFRIPTFNDLFWLNSGNEELRPETAEQFELGHHFHLGKLNFSATAFYNDINQLIRWIPNPNGNWQPENVDRVKTYGGEFTGNYQLNFGDSKLQLNANYALVKSIHQDTKNQLTYTPIHKANFSSAYAINNWRFTHQFVCVGEQFAQTDNNADRVIETYQLHHLLAHYTFAKKPVMQAGIRVYNVFNNRYQSADFRPMPGRMFNLEFLIQL</sequence>
<evidence type="ECO:0000313" key="15">
    <source>
        <dbReference type="EMBL" id="NGZ89018.1"/>
    </source>
</evidence>
<dbReference type="GO" id="GO:0015344">
    <property type="term" value="F:siderophore uptake transmembrane transporter activity"/>
    <property type="evidence" value="ECO:0007669"/>
    <property type="project" value="TreeGrafter"/>
</dbReference>
<comment type="subcellular location">
    <subcellularLocation>
        <location evidence="1 10">Cell outer membrane</location>
        <topology evidence="1 10">Multi-pass membrane protein</topology>
    </subcellularLocation>
</comment>
<dbReference type="SUPFAM" id="SSF56935">
    <property type="entry name" value="Porins"/>
    <property type="match status" value="1"/>
</dbReference>
<evidence type="ECO:0000259" key="13">
    <source>
        <dbReference type="Pfam" id="PF00593"/>
    </source>
</evidence>
<comment type="similarity">
    <text evidence="10 11">Belongs to the TonB-dependent receptor family.</text>
</comment>
<keyword evidence="6 11" id="KW-0798">TonB box</keyword>
<keyword evidence="8 15" id="KW-0675">Receptor</keyword>
<dbReference type="GO" id="GO:0009279">
    <property type="term" value="C:cell outer membrane"/>
    <property type="evidence" value="ECO:0007669"/>
    <property type="project" value="UniProtKB-SubCell"/>
</dbReference>
<dbReference type="PANTHER" id="PTHR30069">
    <property type="entry name" value="TONB-DEPENDENT OUTER MEMBRANE RECEPTOR"/>
    <property type="match status" value="1"/>
</dbReference>
<dbReference type="Gene3D" id="2.170.130.10">
    <property type="entry name" value="TonB-dependent receptor, plug domain"/>
    <property type="match status" value="1"/>
</dbReference>
<dbReference type="InterPro" id="IPR036942">
    <property type="entry name" value="Beta-barrel_TonB_sf"/>
</dbReference>
<name>A0A967ACD3_9FLAO</name>
<dbReference type="Pfam" id="PF07715">
    <property type="entry name" value="Plug"/>
    <property type="match status" value="1"/>
</dbReference>
<keyword evidence="16" id="KW-1185">Reference proteome</keyword>
<organism evidence="15 16">
    <name type="scientific">Psychroflexus maritimus</name>
    <dbReference type="NCBI Taxonomy" id="2714865"/>
    <lineage>
        <taxon>Bacteria</taxon>
        <taxon>Pseudomonadati</taxon>
        <taxon>Bacteroidota</taxon>
        <taxon>Flavobacteriia</taxon>
        <taxon>Flavobacteriales</taxon>
        <taxon>Flavobacteriaceae</taxon>
        <taxon>Psychroflexus</taxon>
    </lineage>
</organism>
<evidence type="ECO:0000256" key="3">
    <source>
        <dbReference type="ARBA" id="ARBA00022452"/>
    </source>
</evidence>
<keyword evidence="4 10" id="KW-0812">Transmembrane</keyword>
<evidence type="ECO:0000256" key="11">
    <source>
        <dbReference type="RuleBase" id="RU003357"/>
    </source>
</evidence>
<dbReference type="InterPro" id="IPR012910">
    <property type="entry name" value="Plug_dom"/>
</dbReference>
<dbReference type="InterPro" id="IPR000531">
    <property type="entry name" value="Beta-barrel_TonB"/>
</dbReference>
<evidence type="ECO:0000313" key="16">
    <source>
        <dbReference type="Proteomes" id="UP000643701"/>
    </source>
</evidence>
<evidence type="ECO:0000256" key="9">
    <source>
        <dbReference type="ARBA" id="ARBA00023237"/>
    </source>
</evidence>
<comment type="caution">
    <text evidence="15">The sequence shown here is derived from an EMBL/GenBank/DDBJ whole genome shotgun (WGS) entry which is preliminary data.</text>
</comment>
<dbReference type="AlphaFoldDB" id="A0A967ACD3"/>